<evidence type="ECO:0000313" key="2">
    <source>
        <dbReference type="Proteomes" id="UP000789342"/>
    </source>
</evidence>
<name>A0A9N9IJQ8_9GLOM</name>
<evidence type="ECO:0000313" key="1">
    <source>
        <dbReference type="EMBL" id="CAG8738507.1"/>
    </source>
</evidence>
<keyword evidence="2" id="KW-1185">Reference proteome</keyword>
<protein>
    <submittedName>
        <fullName evidence="1">1750_t:CDS:1</fullName>
    </submittedName>
</protein>
<feature type="non-terminal residue" evidence="1">
    <location>
        <position position="1"/>
    </location>
</feature>
<dbReference type="EMBL" id="CAJVPV010029415">
    <property type="protein sequence ID" value="CAG8738507.1"/>
    <property type="molecule type" value="Genomic_DNA"/>
</dbReference>
<comment type="caution">
    <text evidence="1">The sequence shown here is derived from an EMBL/GenBank/DDBJ whole genome shotgun (WGS) entry which is preliminary data.</text>
</comment>
<dbReference type="Proteomes" id="UP000789342">
    <property type="component" value="Unassembled WGS sequence"/>
</dbReference>
<feature type="non-terminal residue" evidence="1">
    <location>
        <position position="58"/>
    </location>
</feature>
<sequence length="58" mass="6717">VWKVLEDSLKRKAVSDLCIVFNFGNFSENLATGVYQAENHSGHFRDYFDAEKSRYADK</sequence>
<proteinExistence type="predicted"/>
<dbReference type="AlphaFoldDB" id="A0A9N9IJQ8"/>
<gene>
    <name evidence="1" type="ORF">AMORRO_LOCUS14542</name>
</gene>
<organism evidence="1 2">
    <name type="scientific">Acaulospora morrowiae</name>
    <dbReference type="NCBI Taxonomy" id="94023"/>
    <lineage>
        <taxon>Eukaryota</taxon>
        <taxon>Fungi</taxon>
        <taxon>Fungi incertae sedis</taxon>
        <taxon>Mucoromycota</taxon>
        <taxon>Glomeromycotina</taxon>
        <taxon>Glomeromycetes</taxon>
        <taxon>Diversisporales</taxon>
        <taxon>Acaulosporaceae</taxon>
        <taxon>Acaulospora</taxon>
    </lineage>
</organism>
<reference evidence="1" key="1">
    <citation type="submission" date="2021-06" db="EMBL/GenBank/DDBJ databases">
        <authorList>
            <person name="Kallberg Y."/>
            <person name="Tangrot J."/>
            <person name="Rosling A."/>
        </authorList>
    </citation>
    <scope>NUCLEOTIDE SEQUENCE</scope>
    <source>
        <strain evidence="1">CL551</strain>
    </source>
</reference>
<accession>A0A9N9IJQ8</accession>